<protein>
    <recommendedName>
        <fullName evidence="1">Disease resistance protein At4g27190-like leucine-rich repeats domain-containing protein</fullName>
    </recommendedName>
</protein>
<organism evidence="2 3">
    <name type="scientific">Circinella minor</name>
    <dbReference type="NCBI Taxonomy" id="1195481"/>
    <lineage>
        <taxon>Eukaryota</taxon>
        <taxon>Fungi</taxon>
        <taxon>Fungi incertae sedis</taxon>
        <taxon>Mucoromycota</taxon>
        <taxon>Mucoromycotina</taxon>
        <taxon>Mucoromycetes</taxon>
        <taxon>Mucorales</taxon>
        <taxon>Lichtheimiaceae</taxon>
        <taxon>Circinella</taxon>
    </lineage>
</organism>
<evidence type="ECO:0000313" key="3">
    <source>
        <dbReference type="Proteomes" id="UP000646827"/>
    </source>
</evidence>
<evidence type="ECO:0000313" key="2">
    <source>
        <dbReference type="EMBL" id="KAG2227370.1"/>
    </source>
</evidence>
<dbReference type="InterPro" id="IPR006553">
    <property type="entry name" value="Leu-rich_rpt_Cys-con_subtyp"/>
</dbReference>
<dbReference type="InterPro" id="IPR057135">
    <property type="entry name" value="At4g27190-like_LRR"/>
</dbReference>
<dbReference type="AlphaFoldDB" id="A0A8H7SF11"/>
<dbReference type="OrthoDB" id="2235165at2759"/>
<sequence>MRRTLTALTIDYEDGNTVSSLLAVLSVCPGIDSLHYTCHDSLTFEGHKKKLGSRVLCKRLTTLRLYYGSSTIYDLYKYLALCPNIHSLTLQSASCVSFGHDSNKSITDICSKLKMLSLNAFFEDTIPFISSNTLKDEKKDDFVTITTTATEEEQEQGPGIQSIQVRFDEHFRFDDVAGLIENQAHSLRELSISFAQPDDPHRITFPLRVIKRYNVLTKFQFVCEDNIPYVPIFRPAVNGNNRMFPATSSIPSATSVKSSVEHFVANIISHSTLLKDIILKNMKAPTNSALFGNRNGNSSVSMLNNPNVLSALNIAARRRQLETLTLSSVYFSNNIPNNNQQQGGGIGAFFTEACQSLQKLTIQQCNLLTDNTLLTLARATSTIEQLNIIGCQEITKDGLRNFLKELATVEQQHSEQQQQQQVSSYPLKEIGFNTLSNLSITDEVLQYVTNIKSLQKIRITKCSSITVNGIKDLIKKAATLNFINTIEIRQCDSVLLLAVSNPNWKQEFEKVNSNKIKLSILL</sequence>
<dbReference type="GO" id="GO:0019005">
    <property type="term" value="C:SCF ubiquitin ligase complex"/>
    <property type="evidence" value="ECO:0007669"/>
    <property type="project" value="TreeGrafter"/>
</dbReference>
<dbReference type="Proteomes" id="UP000646827">
    <property type="component" value="Unassembled WGS sequence"/>
</dbReference>
<accession>A0A8H7SF11</accession>
<feature type="domain" description="Disease resistance protein At4g27190-like leucine-rich repeats" evidence="1">
    <location>
        <begin position="352"/>
        <end position="467"/>
    </location>
</feature>
<dbReference type="Gene3D" id="3.80.10.10">
    <property type="entry name" value="Ribonuclease Inhibitor"/>
    <property type="match status" value="3"/>
</dbReference>
<reference evidence="2 3" key="1">
    <citation type="submission" date="2020-12" db="EMBL/GenBank/DDBJ databases">
        <title>Metabolic potential, ecology and presence of endohyphal bacteria is reflected in genomic diversity of Mucoromycotina.</title>
        <authorList>
            <person name="Muszewska A."/>
            <person name="Okrasinska A."/>
            <person name="Steczkiewicz K."/>
            <person name="Drgas O."/>
            <person name="Orlowska M."/>
            <person name="Perlinska-Lenart U."/>
            <person name="Aleksandrzak-Piekarczyk T."/>
            <person name="Szatraj K."/>
            <person name="Zielenkiewicz U."/>
            <person name="Pilsyk S."/>
            <person name="Malc E."/>
            <person name="Mieczkowski P."/>
            <person name="Kruszewska J.S."/>
            <person name="Biernat P."/>
            <person name="Pawlowska J."/>
        </authorList>
    </citation>
    <scope>NUCLEOTIDE SEQUENCE [LARGE SCALE GENOMIC DNA]</scope>
    <source>
        <strain evidence="2 3">CBS 142.35</strain>
    </source>
</reference>
<dbReference type="Pfam" id="PF23247">
    <property type="entry name" value="LRR_RPS2"/>
    <property type="match status" value="1"/>
</dbReference>
<dbReference type="EMBL" id="JAEPRB010000008">
    <property type="protein sequence ID" value="KAG2227370.1"/>
    <property type="molecule type" value="Genomic_DNA"/>
</dbReference>
<dbReference type="SUPFAM" id="SSF52047">
    <property type="entry name" value="RNI-like"/>
    <property type="match status" value="1"/>
</dbReference>
<evidence type="ECO:0000259" key="1">
    <source>
        <dbReference type="Pfam" id="PF23247"/>
    </source>
</evidence>
<proteinExistence type="predicted"/>
<gene>
    <name evidence="2" type="ORF">INT45_004325</name>
</gene>
<keyword evidence="3" id="KW-1185">Reference proteome</keyword>
<dbReference type="InterPro" id="IPR032675">
    <property type="entry name" value="LRR_dom_sf"/>
</dbReference>
<comment type="caution">
    <text evidence="2">The sequence shown here is derived from an EMBL/GenBank/DDBJ whole genome shotgun (WGS) entry which is preliminary data.</text>
</comment>
<name>A0A8H7SF11_9FUNG</name>
<dbReference type="GO" id="GO:0031146">
    <property type="term" value="P:SCF-dependent proteasomal ubiquitin-dependent protein catabolic process"/>
    <property type="evidence" value="ECO:0007669"/>
    <property type="project" value="TreeGrafter"/>
</dbReference>
<dbReference type="PANTHER" id="PTHR13318">
    <property type="entry name" value="PARTNER OF PAIRED, ISOFORM B-RELATED"/>
    <property type="match status" value="1"/>
</dbReference>
<dbReference type="SMART" id="SM00367">
    <property type="entry name" value="LRR_CC"/>
    <property type="match status" value="3"/>
</dbReference>